<organism evidence="2 3">
    <name type="scientific">Lacticaseibacillus paracasei</name>
    <name type="common">Lactobacillus paracasei</name>
    <dbReference type="NCBI Taxonomy" id="1597"/>
    <lineage>
        <taxon>Bacteria</taxon>
        <taxon>Bacillati</taxon>
        <taxon>Bacillota</taxon>
        <taxon>Bacilli</taxon>
        <taxon>Lactobacillales</taxon>
        <taxon>Lactobacillaceae</taxon>
        <taxon>Lacticaseibacillus</taxon>
    </lineage>
</organism>
<evidence type="ECO:0000313" key="2">
    <source>
        <dbReference type="EMBL" id="RND80784.1"/>
    </source>
</evidence>
<keyword evidence="1" id="KW-1133">Transmembrane helix</keyword>
<name>A0A422M237_LACPA</name>
<gene>
    <name evidence="2" type="ORF">FAM18157_01770</name>
</gene>
<evidence type="ECO:0000256" key="1">
    <source>
        <dbReference type="SAM" id="Phobius"/>
    </source>
</evidence>
<evidence type="ECO:0000313" key="3">
    <source>
        <dbReference type="Proteomes" id="UP000284716"/>
    </source>
</evidence>
<proteinExistence type="predicted"/>
<protein>
    <submittedName>
        <fullName evidence="2">Uncharacterized protein</fullName>
    </submittedName>
</protein>
<accession>A0A422M237</accession>
<feature type="transmembrane region" description="Helical" evidence="1">
    <location>
        <begin position="31"/>
        <end position="49"/>
    </location>
</feature>
<keyword evidence="1" id="KW-0812">Transmembrane</keyword>
<reference evidence="2 3" key="1">
    <citation type="journal article" date="2018" name="Front. Microbiol.">
        <title>Conversion of Methionine to Cysteine in Lactobacillus paracasei Depends on the Highly Mobile cysK-ctl-cysE Gene Cluster.</title>
        <authorList>
            <person name="Wuthrich D."/>
            <person name="Irmler S."/>
            <person name="Berthoud H."/>
            <person name="Guggenbuhl B."/>
            <person name="Eugster E."/>
            <person name="Bruggmann R."/>
        </authorList>
    </citation>
    <scope>NUCLEOTIDE SEQUENCE [LARGE SCALE GENOMIC DNA]</scope>
    <source>
        <strain evidence="2 3">FAM18157</strain>
    </source>
</reference>
<sequence>MKKTLRWFWQHKLISLGVTSVYLFTIYDTHFTSFDLVVYVIALPATVWISNQWPRALS</sequence>
<keyword evidence="1" id="KW-0472">Membrane</keyword>
<dbReference type="EMBL" id="LKFS01000071">
    <property type="protein sequence ID" value="RND80784.1"/>
    <property type="molecule type" value="Genomic_DNA"/>
</dbReference>
<dbReference type="Proteomes" id="UP000284716">
    <property type="component" value="Unassembled WGS sequence"/>
</dbReference>
<feature type="transmembrane region" description="Helical" evidence="1">
    <location>
        <begin position="7"/>
        <end position="25"/>
    </location>
</feature>
<dbReference type="AlphaFoldDB" id="A0A422M237"/>
<comment type="caution">
    <text evidence="2">The sequence shown here is derived from an EMBL/GenBank/DDBJ whole genome shotgun (WGS) entry which is preliminary data.</text>
</comment>